<evidence type="ECO:0000256" key="5">
    <source>
        <dbReference type="ARBA" id="ARBA00023136"/>
    </source>
</evidence>
<dbReference type="CDD" id="cd06530">
    <property type="entry name" value="S26_SPase_I"/>
    <property type="match status" value="1"/>
</dbReference>
<organism evidence="9 10">
    <name type="scientific">Elsinoe batatas</name>
    <dbReference type="NCBI Taxonomy" id="2601811"/>
    <lineage>
        <taxon>Eukaryota</taxon>
        <taxon>Fungi</taxon>
        <taxon>Dikarya</taxon>
        <taxon>Ascomycota</taxon>
        <taxon>Pezizomycotina</taxon>
        <taxon>Dothideomycetes</taxon>
        <taxon>Dothideomycetidae</taxon>
        <taxon>Myriangiales</taxon>
        <taxon>Elsinoaceae</taxon>
        <taxon>Elsinoe</taxon>
    </lineage>
</organism>
<reference evidence="9" key="1">
    <citation type="submission" date="2021-07" db="EMBL/GenBank/DDBJ databases">
        <title>Elsinoe batatas strain:CRI-CJ2 Genome sequencing and assembly.</title>
        <authorList>
            <person name="Huang L."/>
        </authorList>
    </citation>
    <scope>NUCLEOTIDE SEQUENCE</scope>
    <source>
        <strain evidence="9">CRI-CJ2</strain>
    </source>
</reference>
<dbReference type="PRINTS" id="PR00727">
    <property type="entry name" value="LEADERPTASE"/>
</dbReference>
<evidence type="ECO:0000256" key="2">
    <source>
        <dbReference type="ARBA" id="ARBA00022792"/>
    </source>
</evidence>
<keyword evidence="3" id="KW-0378">Hydrolase</keyword>
<feature type="domain" description="Peptidase S26" evidence="8">
    <location>
        <begin position="136"/>
        <end position="171"/>
    </location>
</feature>
<keyword evidence="5" id="KW-0472">Membrane</keyword>
<dbReference type="PANTHER" id="PTHR12383">
    <property type="entry name" value="PROTEASE FAMILY S26 MITOCHONDRIAL INNER MEMBRANE PROTEASE-RELATED"/>
    <property type="match status" value="1"/>
</dbReference>
<dbReference type="InterPro" id="IPR019533">
    <property type="entry name" value="Peptidase_S26"/>
</dbReference>
<dbReference type="Pfam" id="PF10502">
    <property type="entry name" value="Peptidase_S26"/>
    <property type="match status" value="2"/>
</dbReference>
<dbReference type="EMBL" id="JAESVG020000001">
    <property type="protein sequence ID" value="KAG8631901.1"/>
    <property type="molecule type" value="Genomic_DNA"/>
</dbReference>
<dbReference type="PANTHER" id="PTHR12383:SF16">
    <property type="entry name" value="MITOCHONDRIAL INNER MEMBRANE PROTEASE SUBUNIT 1"/>
    <property type="match status" value="1"/>
</dbReference>
<dbReference type="AlphaFoldDB" id="A0A8K0L8G2"/>
<feature type="active site" evidence="7">
    <location>
        <position position="112"/>
    </location>
</feature>
<dbReference type="SUPFAM" id="SSF51306">
    <property type="entry name" value="LexA/Signal peptidase"/>
    <property type="match status" value="1"/>
</dbReference>
<dbReference type="Gene3D" id="2.10.109.10">
    <property type="entry name" value="Umud Fragment, subunit A"/>
    <property type="match status" value="1"/>
</dbReference>
<dbReference type="InterPro" id="IPR052064">
    <property type="entry name" value="Mito_IMP1_subunit"/>
</dbReference>
<evidence type="ECO:0000256" key="6">
    <source>
        <dbReference type="ARBA" id="ARBA00038445"/>
    </source>
</evidence>
<proteinExistence type="inferred from homology"/>
<evidence type="ECO:0000256" key="1">
    <source>
        <dbReference type="ARBA" id="ARBA00004273"/>
    </source>
</evidence>
<dbReference type="GO" id="GO:0006627">
    <property type="term" value="P:protein processing involved in protein targeting to mitochondrion"/>
    <property type="evidence" value="ECO:0007669"/>
    <property type="project" value="TreeGrafter"/>
</dbReference>
<dbReference type="InterPro" id="IPR036286">
    <property type="entry name" value="LexA/Signal_pep-like_sf"/>
</dbReference>
<sequence length="203" mass="22735">MLARRLRYRAFSQHPSRLRRHVSTKSTSASSSLVKDARWTAKFVIALALGIHMFNEYCYSFDFTWGISMLPNLAADGDPVILSKYYRHGRGVVVGDLVTFVHPVDETARALKRVIGMPGDFVMRDSPHVGRQVMIQVPAGHCYVVGDNLDHSRDSRMFGPLPLALIKGKALCKVTADGGYFPWPRRIGGGLEEPQEFPEDFVD</sequence>
<dbReference type="Proteomes" id="UP000809789">
    <property type="component" value="Unassembled WGS sequence"/>
</dbReference>
<feature type="active site" evidence="7">
    <location>
        <position position="68"/>
    </location>
</feature>
<evidence type="ECO:0000259" key="8">
    <source>
        <dbReference type="Pfam" id="PF10502"/>
    </source>
</evidence>
<evidence type="ECO:0000256" key="3">
    <source>
        <dbReference type="ARBA" id="ARBA00022801"/>
    </source>
</evidence>
<keyword evidence="4" id="KW-0496">Mitochondrion</keyword>
<dbReference type="GO" id="GO:0004252">
    <property type="term" value="F:serine-type endopeptidase activity"/>
    <property type="evidence" value="ECO:0007669"/>
    <property type="project" value="InterPro"/>
</dbReference>
<protein>
    <recommendedName>
        <fullName evidence="8">Peptidase S26 domain-containing protein</fullName>
    </recommendedName>
</protein>
<gene>
    <name evidence="9" type="ORF">KVT40_001041</name>
</gene>
<evidence type="ECO:0000256" key="4">
    <source>
        <dbReference type="ARBA" id="ARBA00023128"/>
    </source>
</evidence>
<comment type="caution">
    <text evidence="9">The sequence shown here is derived from an EMBL/GenBank/DDBJ whole genome shotgun (WGS) entry which is preliminary data.</text>
</comment>
<evidence type="ECO:0000256" key="7">
    <source>
        <dbReference type="PIRSR" id="PIRSR600223-1"/>
    </source>
</evidence>
<feature type="domain" description="Peptidase S26" evidence="8">
    <location>
        <begin position="39"/>
        <end position="124"/>
    </location>
</feature>
<name>A0A8K0L8G2_9PEZI</name>
<comment type="similarity">
    <text evidence="6">Belongs to the peptidase S26 family. IMP1 subfamily.</text>
</comment>
<dbReference type="GO" id="GO:0006465">
    <property type="term" value="P:signal peptide processing"/>
    <property type="evidence" value="ECO:0007669"/>
    <property type="project" value="InterPro"/>
</dbReference>
<comment type="subcellular location">
    <subcellularLocation>
        <location evidence="1">Mitochondrion inner membrane</location>
    </subcellularLocation>
</comment>
<dbReference type="InterPro" id="IPR000223">
    <property type="entry name" value="Pept_S26A_signal_pept_1"/>
</dbReference>
<dbReference type="OrthoDB" id="308440at2759"/>
<accession>A0A8K0L8G2</accession>
<dbReference type="GO" id="GO:0042720">
    <property type="term" value="C:mitochondrial inner membrane peptidase complex"/>
    <property type="evidence" value="ECO:0007669"/>
    <property type="project" value="TreeGrafter"/>
</dbReference>
<evidence type="ECO:0000313" key="9">
    <source>
        <dbReference type="EMBL" id="KAG8631901.1"/>
    </source>
</evidence>
<evidence type="ECO:0000313" key="10">
    <source>
        <dbReference type="Proteomes" id="UP000809789"/>
    </source>
</evidence>
<keyword evidence="10" id="KW-1185">Reference proteome</keyword>
<keyword evidence="2" id="KW-0999">Mitochondrion inner membrane</keyword>